<proteinExistence type="predicted"/>
<dbReference type="GO" id="GO:0070390">
    <property type="term" value="C:transcription export complex 2"/>
    <property type="evidence" value="ECO:0007669"/>
    <property type="project" value="TreeGrafter"/>
</dbReference>
<feature type="region of interest" description="Disordered" evidence="1">
    <location>
        <begin position="90"/>
        <end position="120"/>
    </location>
</feature>
<feature type="compositionally biased region" description="Low complexity" evidence="1">
    <location>
        <begin position="1305"/>
        <end position="1316"/>
    </location>
</feature>
<feature type="compositionally biased region" description="Low complexity" evidence="1">
    <location>
        <begin position="809"/>
        <end position="819"/>
    </location>
</feature>
<dbReference type="GO" id="GO:0006406">
    <property type="term" value="P:mRNA export from nucleus"/>
    <property type="evidence" value="ECO:0007669"/>
    <property type="project" value="TreeGrafter"/>
</dbReference>
<feature type="region of interest" description="Disordered" evidence="1">
    <location>
        <begin position="456"/>
        <end position="509"/>
    </location>
</feature>
<dbReference type="EMBL" id="JANBTW010000029">
    <property type="protein sequence ID" value="KAJ2677689.1"/>
    <property type="molecule type" value="Genomic_DNA"/>
</dbReference>
<dbReference type="Proteomes" id="UP001151518">
    <property type="component" value="Unassembled WGS sequence"/>
</dbReference>
<name>A0A9W8KY04_9FUNG</name>
<feature type="compositionally biased region" description="Polar residues" evidence="1">
    <location>
        <begin position="1261"/>
        <end position="1270"/>
    </location>
</feature>
<dbReference type="GO" id="GO:0005737">
    <property type="term" value="C:cytoplasm"/>
    <property type="evidence" value="ECO:0007669"/>
    <property type="project" value="TreeGrafter"/>
</dbReference>
<dbReference type="PANTHER" id="PTHR12436">
    <property type="entry name" value="80 KDA MCM3-ASSOCIATED PROTEIN"/>
    <property type="match status" value="1"/>
</dbReference>
<feature type="domain" description="SAC3/GANP/THP3 conserved" evidence="2">
    <location>
        <begin position="70"/>
        <end position="372"/>
    </location>
</feature>
<feature type="region of interest" description="Disordered" evidence="1">
    <location>
        <begin position="809"/>
        <end position="829"/>
    </location>
</feature>
<dbReference type="Gene3D" id="1.25.40.990">
    <property type="match status" value="1"/>
</dbReference>
<feature type="compositionally biased region" description="Polar residues" evidence="1">
    <location>
        <begin position="1239"/>
        <end position="1253"/>
    </location>
</feature>
<dbReference type="OrthoDB" id="264795at2759"/>
<feature type="region of interest" description="Disordered" evidence="1">
    <location>
        <begin position="1239"/>
        <end position="1326"/>
    </location>
</feature>
<reference evidence="3" key="1">
    <citation type="submission" date="2022-07" db="EMBL/GenBank/DDBJ databases">
        <title>Phylogenomic reconstructions and comparative analyses of Kickxellomycotina fungi.</title>
        <authorList>
            <person name="Reynolds N.K."/>
            <person name="Stajich J.E."/>
            <person name="Barry K."/>
            <person name="Grigoriev I.V."/>
            <person name="Crous P."/>
            <person name="Smith M.E."/>
        </authorList>
    </citation>
    <scope>NUCLEOTIDE SEQUENCE</scope>
    <source>
        <strain evidence="3">NRRL 3115</strain>
    </source>
</reference>
<feature type="compositionally biased region" description="Polar residues" evidence="1">
    <location>
        <begin position="456"/>
        <end position="468"/>
    </location>
</feature>
<dbReference type="InterPro" id="IPR005062">
    <property type="entry name" value="SAC3/GANP/THP3_conserved"/>
</dbReference>
<comment type="caution">
    <text evidence="3">The sequence shown here is derived from an EMBL/GenBank/DDBJ whole genome shotgun (WGS) entry which is preliminary data.</text>
</comment>
<evidence type="ECO:0000313" key="3">
    <source>
        <dbReference type="EMBL" id="KAJ2677689.1"/>
    </source>
</evidence>
<evidence type="ECO:0000259" key="2">
    <source>
        <dbReference type="Pfam" id="PF03399"/>
    </source>
</evidence>
<dbReference type="PANTHER" id="PTHR12436:SF3">
    <property type="entry name" value="GERMINAL-CENTER ASSOCIATED NUCLEAR PROTEIN"/>
    <property type="match status" value="1"/>
</dbReference>
<accession>A0A9W8KY04</accession>
<sequence length="1326" mass="146118">MDFGRSPEEEAQLKALRRQRFSNTEVEQRYKRLVAERAQRRQQLEKERVARGGKDTLSDALKFVGTCTLMCPLFEREEREMKNSLASQELIPGTRKADPEKTVKTFHRSAAGNEEPLPEDLRTPETLLRTLDHLIDTVIAGDPTLVSCHGFVRDRTRSIRQDFTIQNIRNHFTVLACERIARFHILSLHILCGHKDFEEKQDMEQLRNTLKTLIELYDDHRKAGIGCPNEAEFYAYYIVSHLHDSDAKRVAERLPSHIFLAPIVQQALRIHMLSESSDVAINRKDPGSQFAVQNMTTQFFRAVGSNETPLLLACLAEYSFPSIRRAAVKAMNYAFPYQEGKEYPVEEFAAIYAFDSVNEVKEFCSEFKLTVNRNGVKLGERVGKCIVFQEPAYQLRRTHRNLRVVGSKFHMSPMQAINATLQSHFLIPRKPSIKSSLNIPALNVSSAINSDGRKQTAASGAAITNATNGLRPKTSSKEPSIRQSQEAVAQSPLSNRMDERPPLSKGASASAFASSFTGVLDRKPTTENAGSTAVNTTAAKKRVSFAPAITASASNTGSSSLPSEGISSAVSFPSTSFTGFAPTNITTSIGTASTDPNIAKLQPEPSALSMPVQSRTLITPIIQTVSVPPKLASVPSTATSTVEPVPVPLPDIVWNKPRQRINWTSLSNMLYDNLIESLVRDVTQPVASQTKKRVIAANALADDIAAAIVDYTSAFIAYEESYRYVLLAKADSFRRKSVLRSALLRWNMESVVIQQDKALQQQYLDDLDDLIDSAYTIGQHRMYLAAADNNMDIVGSNIDSQLGLLPTCSHSSSKTNSRSHGQPSANTTAMPKDFWESEHLGRDGFDSICKALQRYGSPPFRMALGLFNMRDELVLPSWLWWQIEPSSISHPSQNEPDYRQALYSNGRQFLAFGEGDSGNSDLPLFAQIVLLSSEPIEEKDLGGSLGAATMTTTIVSRVEHALEISRSRSTHINSAPLLFVFWSSDSKTSKAVQKIVANAANASGTPSYVAIKVIALDFALSRQQFASGMKWVYRHLFQSLKSSLVKVTRAYVAIGEALIQSLRRMRNCVVGLLKFWPSNSSEAVEIFNKAISITNVFVDLLNEHILVPPKCPKAGRYPHIRTDQSIGSAYFSQRVHSSSSSECIDGLALAATNPIIGAELDEILSSGVLIGEDGMQRPILGACLRALELTVKHQLDMLQQALPVDAYTNKQAVSVAAKDVVQQSNQLVEQAARLCQQNASGSMHDQIQQSDPFTTPRAKRSSSFAFSGTPMSPLFTSVLDPATPESTAPSVSSMSTQSTVKRQRPSSSFSLSRLQSAITRASKHLK</sequence>
<protein>
    <submittedName>
        <fullName evidence="3">Actin cytoskeleton and mitosis protein</fullName>
    </submittedName>
</protein>
<feature type="compositionally biased region" description="Polar residues" evidence="1">
    <location>
        <begin position="820"/>
        <end position="829"/>
    </location>
</feature>
<feature type="compositionally biased region" description="Polar residues" evidence="1">
    <location>
        <begin position="481"/>
        <end position="494"/>
    </location>
</feature>
<gene>
    <name evidence="3" type="primary">SAC3</name>
    <name evidence="3" type="ORF">GGI25_002934</name>
</gene>
<organism evidence="3 4">
    <name type="scientific">Coemansia spiralis</name>
    <dbReference type="NCBI Taxonomy" id="417178"/>
    <lineage>
        <taxon>Eukaryota</taxon>
        <taxon>Fungi</taxon>
        <taxon>Fungi incertae sedis</taxon>
        <taxon>Zoopagomycota</taxon>
        <taxon>Kickxellomycotina</taxon>
        <taxon>Kickxellomycetes</taxon>
        <taxon>Kickxellales</taxon>
        <taxon>Kickxellaceae</taxon>
        <taxon>Coemansia</taxon>
    </lineage>
</organism>
<evidence type="ECO:0000313" key="4">
    <source>
        <dbReference type="Proteomes" id="UP001151518"/>
    </source>
</evidence>
<dbReference type="Pfam" id="PF03399">
    <property type="entry name" value="SAC3_GANP"/>
    <property type="match status" value="1"/>
</dbReference>
<dbReference type="InterPro" id="IPR045107">
    <property type="entry name" value="SAC3/GANP/THP3"/>
</dbReference>
<feature type="compositionally biased region" description="Polar residues" evidence="1">
    <location>
        <begin position="1284"/>
        <end position="1300"/>
    </location>
</feature>
<evidence type="ECO:0000256" key="1">
    <source>
        <dbReference type="SAM" id="MobiDB-lite"/>
    </source>
</evidence>